<accession>A0ABQ6M9F3</accession>
<organism evidence="2 3">
    <name type="scientific">Tetraparma gracilis</name>
    <dbReference type="NCBI Taxonomy" id="2962635"/>
    <lineage>
        <taxon>Eukaryota</taxon>
        <taxon>Sar</taxon>
        <taxon>Stramenopiles</taxon>
        <taxon>Ochrophyta</taxon>
        <taxon>Bolidophyceae</taxon>
        <taxon>Parmales</taxon>
        <taxon>Triparmaceae</taxon>
        <taxon>Tetraparma</taxon>
    </lineage>
</organism>
<dbReference type="Proteomes" id="UP001165060">
    <property type="component" value="Unassembled WGS sequence"/>
</dbReference>
<reference evidence="2 3" key="1">
    <citation type="journal article" date="2023" name="Commun. Biol.">
        <title>Genome analysis of Parmales, the sister group of diatoms, reveals the evolutionary specialization of diatoms from phago-mixotrophs to photoautotrophs.</title>
        <authorList>
            <person name="Ban H."/>
            <person name="Sato S."/>
            <person name="Yoshikawa S."/>
            <person name="Yamada K."/>
            <person name="Nakamura Y."/>
            <person name="Ichinomiya M."/>
            <person name="Sato N."/>
            <person name="Blanc-Mathieu R."/>
            <person name="Endo H."/>
            <person name="Kuwata A."/>
            <person name="Ogata H."/>
        </authorList>
    </citation>
    <scope>NUCLEOTIDE SEQUENCE [LARGE SCALE GENOMIC DNA]</scope>
</reference>
<evidence type="ECO:0000256" key="1">
    <source>
        <dbReference type="SAM" id="MobiDB-lite"/>
    </source>
</evidence>
<evidence type="ECO:0000313" key="3">
    <source>
        <dbReference type="Proteomes" id="UP001165060"/>
    </source>
</evidence>
<dbReference type="EMBL" id="BRYB01002586">
    <property type="protein sequence ID" value="GMI22145.1"/>
    <property type="molecule type" value="Genomic_DNA"/>
</dbReference>
<proteinExistence type="predicted"/>
<feature type="region of interest" description="Disordered" evidence="1">
    <location>
        <begin position="94"/>
        <end position="155"/>
    </location>
</feature>
<name>A0ABQ6M9F3_9STRA</name>
<protein>
    <submittedName>
        <fullName evidence="2">Uncharacterized protein</fullName>
    </submittedName>
</protein>
<evidence type="ECO:0000313" key="2">
    <source>
        <dbReference type="EMBL" id="GMI22145.1"/>
    </source>
</evidence>
<keyword evidence="3" id="KW-1185">Reference proteome</keyword>
<comment type="caution">
    <text evidence="2">The sequence shown here is derived from an EMBL/GenBank/DDBJ whole genome shotgun (WGS) entry which is preliminary data.</text>
</comment>
<gene>
    <name evidence="2" type="ORF">TeGR_g9134</name>
</gene>
<sequence>MKTMDAIVKTQRSPFLIDLLAENERIDEENTIRLTEQARRQKIFEKRREEAKNDIILRALQEASDLDALRKEKRIIMEEERRLKALLDIEKTKAHRKADRMAAARAERQRKSNKAEYRRAGNKEMLDDHRRREDNLLKQKHELKPKPDNTFGSAY</sequence>
<feature type="compositionally biased region" description="Basic and acidic residues" evidence="1">
    <location>
        <begin position="99"/>
        <end position="147"/>
    </location>
</feature>